<gene>
    <name evidence="4" type="ORF">J07HQW1_01289</name>
</gene>
<dbReference type="InterPro" id="IPR011010">
    <property type="entry name" value="DNA_brk_join_enz"/>
</dbReference>
<dbReference type="SUPFAM" id="SSF56349">
    <property type="entry name" value="DNA breaking-rejoining enzymes"/>
    <property type="match status" value="1"/>
</dbReference>
<organism evidence="4 5">
    <name type="scientific">Haloquadratum walsbyi J07HQW1</name>
    <dbReference type="NCBI Taxonomy" id="1238424"/>
    <lineage>
        <taxon>Archaea</taxon>
        <taxon>Methanobacteriati</taxon>
        <taxon>Methanobacteriota</taxon>
        <taxon>Stenosarchaea group</taxon>
        <taxon>Halobacteria</taxon>
        <taxon>Halobacteriales</taxon>
        <taxon>Haloferacaceae</taxon>
        <taxon>Haloquadratum</taxon>
    </lineage>
</organism>
<feature type="domain" description="Tyr recombinase" evidence="3">
    <location>
        <begin position="218"/>
        <end position="406"/>
    </location>
</feature>
<dbReference type="GO" id="GO:0015074">
    <property type="term" value="P:DNA integration"/>
    <property type="evidence" value="ECO:0007669"/>
    <property type="project" value="InterPro"/>
</dbReference>
<proteinExistence type="predicted"/>
<evidence type="ECO:0000313" key="5">
    <source>
        <dbReference type="Proteomes" id="UP000030649"/>
    </source>
</evidence>
<reference evidence="4 5" key="1">
    <citation type="journal article" date="2013" name="PLoS ONE">
        <title>Assembly-driven community genomics of a hypersaline microbial ecosystem.</title>
        <authorList>
            <person name="Podell S."/>
            <person name="Ugalde J.A."/>
            <person name="Narasingarao P."/>
            <person name="Banfield J.F."/>
            <person name="Heidelberg K.B."/>
            <person name="Allen E.E."/>
        </authorList>
    </citation>
    <scope>NUCLEOTIDE SEQUENCE [LARGE SCALE GENOMIC DNA]</scope>
    <source>
        <strain evidence="5">J07HQW1</strain>
    </source>
</reference>
<dbReference type="InterPro" id="IPR013762">
    <property type="entry name" value="Integrase-like_cat_sf"/>
</dbReference>
<evidence type="ECO:0000259" key="3">
    <source>
        <dbReference type="PROSITE" id="PS51898"/>
    </source>
</evidence>
<evidence type="ECO:0000256" key="1">
    <source>
        <dbReference type="ARBA" id="ARBA00023172"/>
    </source>
</evidence>
<keyword evidence="1" id="KW-0233">DNA recombination</keyword>
<protein>
    <submittedName>
        <fullName evidence="4">Site-specific recombinase XerC</fullName>
    </submittedName>
</protein>
<feature type="region of interest" description="Disordered" evidence="2">
    <location>
        <begin position="1"/>
        <end position="21"/>
    </location>
</feature>
<dbReference type="PROSITE" id="PS51898">
    <property type="entry name" value="TYR_RECOMBINASE"/>
    <property type="match status" value="1"/>
</dbReference>
<evidence type="ECO:0000313" key="4">
    <source>
        <dbReference type="EMBL" id="ERG91255.1"/>
    </source>
</evidence>
<dbReference type="Gene3D" id="1.10.443.10">
    <property type="entry name" value="Intergrase catalytic core"/>
    <property type="match status" value="1"/>
</dbReference>
<accession>U1N3X5</accession>
<dbReference type="GO" id="GO:0006310">
    <property type="term" value="P:DNA recombination"/>
    <property type="evidence" value="ECO:0007669"/>
    <property type="project" value="UniProtKB-KW"/>
</dbReference>
<dbReference type="InterPro" id="IPR002104">
    <property type="entry name" value="Integrase_catalytic"/>
</dbReference>
<dbReference type="Pfam" id="PF00589">
    <property type="entry name" value="Phage_integrase"/>
    <property type="match status" value="1"/>
</dbReference>
<sequence>MKMTTNSEKDESNDTQEYQDWPHDLSALQEIGEEALETWRSQHPRSPRDYPAVRWLDNNGYSHLRWILSEKHNMGVPEFFILLTSAGGSRGFEWAIDDVATIERAKAYFEDQAECRDWESSTKRTNRSRLNEVLPRFAVEYGDDSVLALANNPEIEPEVYRAFKEVCKSLRAELSSHDSAHSHLRAAHRYFEWLDRAGRIEYDPMDGIEDEFRWDWSTEATPLSGQQVRRLWIAAETDEERMLVIGYCVWGVRTKELPGIHVSQSDFDSNNPSITFGEQARKNGQGTVTLMFGLDALADLLDDRDRQSDWNGYLYPSNKQGRSFLCAKQMRKRFKKLCRRAGVTIEGKPATPKQGRSFYYNILTEAGTDLLEMAGEIAKEQGASDPKSVRDYYLTPERRRWYRRVFFRHCIRQVLPEDAYTGYNANRSFDGSIEDFS</sequence>
<dbReference type="HOGENOM" id="CLU_658275_0_0_2"/>
<dbReference type="EMBL" id="KE356560">
    <property type="protein sequence ID" value="ERG91255.1"/>
    <property type="molecule type" value="Genomic_DNA"/>
</dbReference>
<name>U1N3X5_9EURY</name>
<dbReference type="AlphaFoldDB" id="U1N3X5"/>
<dbReference type="GO" id="GO:0003677">
    <property type="term" value="F:DNA binding"/>
    <property type="evidence" value="ECO:0007669"/>
    <property type="project" value="InterPro"/>
</dbReference>
<evidence type="ECO:0000256" key="2">
    <source>
        <dbReference type="SAM" id="MobiDB-lite"/>
    </source>
</evidence>
<dbReference type="Proteomes" id="UP000030649">
    <property type="component" value="Unassembled WGS sequence"/>
</dbReference>